<dbReference type="PANTHER" id="PTHR30461">
    <property type="entry name" value="DNA-INVERTASE FROM LAMBDOID PROPHAGE"/>
    <property type="match status" value="1"/>
</dbReference>
<dbReference type="PROSITE" id="PS51736">
    <property type="entry name" value="RECOMBINASES_3"/>
    <property type="match status" value="1"/>
</dbReference>
<dbReference type="GO" id="GO:0003677">
    <property type="term" value="F:DNA binding"/>
    <property type="evidence" value="ECO:0007669"/>
    <property type="project" value="UniProtKB-KW"/>
</dbReference>
<evidence type="ECO:0000256" key="3">
    <source>
        <dbReference type="ARBA" id="ARBA00023172"/>
    </source>
</evidence>
<dbReference type="InterPro" id="IPR050639">
    <property type="entry name" value="SSR_resolvase"/>
</dbReference>
<evidence type="ECO:0000256" key="4">
    <source>
        <dbReference type="PIRSR" id="PIRSR606118-50"/>
    </source>
</evidence>
<gene>
    <name evidence="8" type="ordered locus">Desti_2192</name>
</gene>
<dbReference type="PROSITE" id="PS00397">
    <property type="entry name" value="RECOMBINASES_1"/>
    <property type="match status" value="1"/>
</dbReference>
<evidence type="ECO:0000259" key="6">
    <source>
        <dbReference type="PROSITE" id="PS51736"/>
    </source>
</evidence>
<name>I4C5P5_DESTA</name>
<feature type="domain" description="Resolvase/invertase-type recombinase catalytic" evidence="6">
    <location>
        <begin position="19"/>
        <end position="170"/>
    </location>
</feature>
<proteinExistence type="predicted"/>
<feature type="domain" description="Recombinase" evidence="7">
    <location>
        <begin position="177"/>
        <end position="244"/>
    </location>
</feature>
<evidence type="ECO:0000256" key="2">
    <source>
        <dbReference type="ARBA" id="ARBA00023125"/>
    </source>
</evidence>
<accession>I4C5P5</accession>
<dbReference type="Proteomes" id="UP000006055">
    <property type="component" value="Chromosome"/>
</dbReference>
<dbReference type="STRING" id="706587.Desti_2192"/>
<dbReference type="GO" id="GO:0000150">
    <property type="term" value="F:DNA strand exchange activity"/>
    <property type="evidence" value="ECO:0007669"/>
    <property type="project" value="InterPro"/>
</dbReference>
<dbReference type="Gene3D" id="3.90.1750.20">
    <property type="entry name" value="Putative Large Serine Recombinase, Chain B, Domain 2"/>
    <property type="match status" value="1"/>
</dbReference>
<dbReference type="AlphaFoldDB" id="I4C5P5"/>
<dbReference type="InterPro" id="IPR011109">
    <property type="entry name" value="DNA_bind_recombinase_dom"/>
</dbReference>
<dbReference type="SUPFAM" id="SSF53041">
    <property type="entry name" value="Resolvase-like"/>
    <property type="match status" value="1"/>
</dbReference>
<dbReference type="CDD" id="cd03768">
    <property type="entry name" value="SR_ResInv"/>
    <property type="match status" value="1"/>
</dbReference>
<evidence type="ECO:0000259" key="7">
    <source>
        <dbReference type="PROSITE" id="PS51737"/>
    </source>
</evidence>
<evidence type="ECO:0000313" key="9">
    <source>
        <dbReference type="Proteomes" id="UP000006055"/>
    </source>
</evidence>
<dbReference type="Pfam" id="PF00239">
    <property type="entry name" value="Resolvase"/>
    <property type="match status" value="1"/>
</dbReference>
<dbReference type="InterPro" id="IPR038109">
    <property type="entry name" value="DNA_bind_recomb_sf"/>
</dbReference>
<evidence type="ECO:0000256" key="5">
    <source>
        <dbReference type="PROSITE-ProRule" id="PRU10137"/>
    </source>
</evidence>
<dbReference type="eggNOG" id="COG1961">
    <property type="taxonomic scope" value="Bacteria"/>
</dbReference>
<evidence type="ECO:0000313" key="8">
    <source>
        <dbReference type="EMBL" id="AFM24886.1"/>
    </source>
</evidence>
<keyword evidence="3" id="KW-0233">DNA recombination</keyword>
<keyword evidence="1" id="KW-0229">DNA integration</keyword>
<dbReference type="Pfam" id="PF07508">
    <property type="entry name" value="Recombinase"/>
    <property type="match status" value="1"/>
</dbReference>
<dbReference type="PROSITE" id="PS51737">
    <property type="entry name" value="RECOMBINASE_DNA_BIND"/>
    <property type="match status" value="1"/>
</dbReference>
<dbReference type="SMART" id="SM00857">
    <property type="entry name" value="Resolvase"/>
    <property type="match status" value="1"/>
</dbReference>
<sequence>MSYTAIHKGCTLKGVETMRAIGYARVSSREQIDGTSLESQETMIRQYAALKGMELVDVLVDAGVSGGKPLASRPEGARLAEMVGSGEVQAVIICKLDRGFRSASDCLNNVEAWEKDSVSLHILNLGGQSIDTSTPTGKFFITIMAGAAELERNMINERCNEGRKARKAEGKRIGELPYGYDLADDGKLVENETEQRALTIIRDMKNAGSSLRTIANHLNEHGYTPKKSPVWTHGHVQSVLRRAA</sequence>
<feature type="active site" description="O-(5'-phospho-DNA)-serine intermediate" evidence="4 5">
    <location>
        <position position="27"/>
    </location>
</feature>
<evidence type="ECO:0000256" key="1">
    <source>
        <dbReference type="ARBA" id="ARBA00022908"/>
    </source>
</evidence>
<dbReference type="Gene3D" id="3.40.50.1390">
    <property type="entry name" value="Resolvase, N-terminal catalytic domain"/>
    <property type="match status" value="1"/>
</dbReference>
<dbReference type="EMBL" id="CP003360">
    <property type="protein sequence ID" value="AFM24886.1"/>
    <property type="molecule type" value="Genomic_DNA"/>
</dbReference>
<dbReference type="KEGG" id="dti:Desti_2192"/>
<organism evidence="8 9">
    <name type="scientific">Desulfomonile tiedjei (strain ATCC 49306 / DSM 6799 / DCB-1)</name>
    <dbReference type="NCBI Taxonomy" id="706587"/>
    <lineage>
        <taxon>Bacteria</taxon>
        <taxon>Pseudomonadati</taxon>
        <taxon>Thermodesulfobacteriota</taxon>
        <taxon>Desulfomonilia</taxon>
        <taxon>Desulfomonilales</taxon>
        <taxon>Desulfomonilaceae</taxon>
        <taxon>Desulfomonile</taxon>
    </lineage>
</organism>
<keyword evidence="2" id="KW-0238">DNA-binding</keyword>
<dbReference type="PANTHER" id="PTHR30461:SF23">
    <property type="entry name" value="DNA RECOMBINASE-RELATED"/>
    <property type="match status" value="1"/>
</dbReference>
<dbReference type="HOGENOM" id="CLU_010686_8_2_7"/>
<dbReference type="InterPro" id="IPR006118">
    <property type="entry name" value="Recombinase_CS"/>
</dbReference>
<dbReference type="InterPro" id="IPR036162">
    <property type="entry name" value="Resolvase-like_N_sf"/>
</dbReference>
<reference evidence="9" key="1">
    <citation type="submission" date="2012-06" db="EMBL/GenBank/DDBJ databases">
        <title>Complete sequence of chromosome of Desulfomonile tiedjei DSM 6799.</title>
        <authorList>
            <person name="Lucas S."/>
            <person name="Copeland A."/>
            <person name="Lapidus A."/>
            <person name="Glavina del Rio T."/>
            <person name="Dalin E."/>
            <person name="Tice H."/>
            <person name="Bruce D."/>
            <person name="Goodwin L."/>
            <person name="Pitluck S."/>
            <person name="Peters L."/>
            <person name="Ovchinnikova G."/>
            <person name="Zeytun A."/>
            <person name="Lu M."/>
            <person name="Kyrpides N."/>
            <person name="Mavromatis K."/>
            <person name="Ivanova N."/>
            <person name="Brettin T."/>
            <person name="Detter J.C."/>
            <person name="Han C."/>
            <person name="Larimer F."/>
            <person name="Land M."/>
            <person name="Hauser L."/>
            <person name="Markowitz V."/>
            <person name="Cheng J.-F."/>
            <person name="Hugenholtz P."/>
            <person name="Woyke T."/>
            <person name="Wu D."/>
            <person name="Spring S."/>
            <person name="Schroeder M."/>
            <person name="Brambilla E."/>
            <person name="Klenk H.-P."/>
            <person name="Eisen J.A."/>
        </authorList>
    </citation>
    <scope>NUCLEOTIDE SEQUENCE [LARGE SCALE GENOMIC DNA]</scope>
    <source>
        <strain evidence="9">ATCC 49306 / DSM 6799 / DCB-1</strain>
    </source>
</reference>
<protein>
    <submittedName>
        <fullName evidence="8">Site-specific recombinase, DNA invertase Pin</fullName>
    </submittedName>
</protein>
<dbReference type="InterPro" id="IPR006119">
    <property type="entry name" value="Resolv_N"/>
</dbReference>
<keyword evidence="9" id="KW-1185">Reference proteome</keyword>
<dbReference type="GO" id="GO:0015074">
    <property type="term" value="P:DNA integration"/>
    <property type="evidence" value="ECO:0007669"/>
    <property type="project" value="UniProtKB-KW"/>
</dbReference>